<sequence>MQKGTVFKATWSPWWTPTLRWDRVPSFALSDECRRRTVSAAEWSVSLPNGRCRRMVGVAAERSVPPNGRCRRRTISHQKKMATNCWKLIGCHNSIAIVNSYLFS</sequence>
<proteinExistence type="predicted"/>
<dbReference type="Proteomes" id="UP001234178">
    <property type="component" value="Unassembled WGS sequence"/>
</dbReference>
<evidence type="ECO:0000313" key="2">
    <source>
        <dbReference type="Proteomes" id="UP001234178"/>
    </source>
</evidence>
<comment type="caution">
    <text evidence="1">The sequence shown here is derived from an EMBL/GenBank/DDBJ whole genome shotgun (WGS) entry which is preliminary data.</text>
</comment>
<evidence type="ECO:0000313" key="1">
    <source>
        <dbReference type="EMBL" id="KAK4030495.1"/>
    </source>
</evidence>
<reference evidence="1 2" key="1">
    <citation type="journal article" date="2023" name="Nucleic Acids Res.">
        <title>The hologenome of Daphnia magna reveals possible DNA methylation and microbiome-mediated evolution of the host genome.</title>
        <authorList>
            <person name="Chaturvedi A."/>
            <person name="Li X."/>
            <person name="Dhandapani V."/>
            <person name="Marshall H."/>
            <person name="Kissane S."/>
            <person name="Cuenca-Cambronero M."/>
            <person name="Asole G."/>
            <person name="Calvet F."/>
            <person name="Ruiz-Romero M."/>
            <person name="Marangio P."/>
            <person name="Guigo R."/>
            <person name="Rago D."/>
            <person name="Mirbahai L."/>
            <person name="Eastwood N."/>
            <person name="Colbourne J.K."/>
            <person name="Zhou J."/>
            <person name="Mallon E."/>
            <person name="Orsini L."/>
        </authorList>
    </citation>
    <scope>NUCLEOTIDE SEQUENCE [LARGE SCALE GENOMIC DNA]</scope>
    <source>
        <strain evidence="1">LRV0_1</strain>
    </source>
</reference>
<dbReference type="EMBL" id="JAOYFB010000039">
    <property type="protein sequence ID" value="KAK4030495.1"/>
    <property type="molecule type" value="Genomic_DNA"/>
</dbReference>
<protein>
    <submittedName>
        <fullName evidence="1">Uncharacterized protein</fullName>
    </submittedName>
</protein>
<organism evidence="1 2">
    <name type="scientific">Daphnia magna</name>
    <dbReference type="NCBI Taxonomy" id="35525"/>
    <lineage>
        <taxon>Eukaryota</taxon>
        <taxon>Metazoa</taxon>
        <taxon>Ecdysozoa</taxon>
        <taxon>Arthropoda</taxon>
        <taxon>Crustacea</taxon>
        <taxon>Branchiopoda</taxon>
        <taxon>Diplostraca</taxon>
        <taxon>Cladocera</taxon>
        <taxon>Anomopoda</taxon>
        <taxon>Daphniidae</taxon>
        <taxon>Daphnia</taxon>
    </lineage>
</organism>
<name>A0ABR0AZJ3_9CRUS</name>
<keyword evidence="2" id="KW-1185">Reference proteome</keyword>
<accession>A0ABR0AZJ3</accession>
<gene>
    <name evidence="1" type="ORF">OUZ56_023731</name>
</gene>